<dbReference type="RefSeq" id="XP_001731648.1">
    <property type="nucleotide sequence ID" value="XM_001731596.1"/>
</dbReference>
<dbReference type="Pfam" id="PF00425">
    <property type="entry name" value="Chorismate_bind"/>
    <property type="match status" value="1"/>
</dbReference>
<reference evidence="3 4" key="1">
    <citation type="journal article" date="2007" name="Proc. Natl. Acad. Sci. U.S.A.">
        <title>Dandruff-associated Malassezia genomes reveal convergent and divergent virulence traits shared with plant and human fungal pathogens.</title>
        <authorList>
            <person name="Xu J."/>
            <person name="Saunders C.W."/>
            <person name="Hu P."/>
            <person name="Grant R.A."/>
            <person name="Boekhout T."/>
            <person name="Kuramae E.E."/>
            <person name="Kronstad J.W."/>
            <person name="Deangelis Y.M."/>
            <person name="Reeder N.L."/>
            <person name="Johnstone K.R."/>
            <person name="Leland M."/>
            <person name="Fieno A.M."/>
            <person name="Begley W.M."/>
            <person name="Sun Y."/>
            <person name="Lacey M.P."/>
            <person name="Chaudhary T."/>
            <person name="Keough T."/>
            <person name="Chu L."/>
            <person name="Sears R."/>
            <person name="Yuan B."/>
            <person name="Dawson T.L.Jr."/>
        </authorList>
    </citation>
    <scope>NUCLEOTIDE SEQUENCE [LARGE SCALE GENOMIC DNA]</scope>
    <source>
        <strain evidence="4">ATCC MYA-4612 / CBS 7966</strain>
    </source>
</reference>
<dbReference type="GO" id="GO:0005737">
    <property type="term" value="C:cytoplasm"/>
    <property type="evidence" value="ECO:0007669"/>
    <property type="project" value="TreeGrafter"/>
</dbReference>
<dbReference type="OMA" id="SAYMELI"/>
<dbReference type="GO" id="GO:0000162">
    <property type="term" value="P:L-tryptophan biosynthetic process"/>
    <property type="evidence" value="ECO:0007669"/>
    <property type="project" value="TreeGrafter"/>
</dbReference>
<dbReference type="KEGG" id="mgl:MGL_0916"/>
<protein>
    <recommendedName>
        <fullName evidence="5">Chorismate-utilising enzyme C-terminal domain-containing protein</fullName>
    </recommendedName>
</protein>
<evidence type="ECO:0000259" key="2">
    <source>
        <dbReference type="Pfam" id="PF04715"/>
    </source>
</evidence>
<comment type="caution">
    <text evidence="3">The sequence shown here is derived from an EMBL/GenBank/DDBJ whole genome shotgun (WGS) entry which is preliminary data.</text>
</comment>
<dbReference type="OrthoDB" id="64220at2759"/>
<dbReference type="VEuPathDB" id="FungiDB:MGL_0916"/>
<gene>
    <name evidence="3" type="ORF">MGL_0916</name>
</gene>
<dbReference type="AlphaFoldDB" id="A8PVN5"/>
<dbReference type="InterPro" id="IPR019999">
    <property type="entry name" value="Anth_synth_I-like"/>
</dbReference>
<dbReference type="EMBL" id="AAYY01000003">
    <property type="protein sequence ID" value="EDP44434.1"/>
    <property type="molecule type" value="Genomic_DNA"/>
</dbReference>
<name>A8PVN5_MALGO</name>
<proteinExistence type="predicted"/>
<dbReference type="GeneID" id="5855954"/>
<evidence type="ECO:0008006" key="5">
    <source>
        <dbReference type="Google" id="ProtNLM"/>
    </source>
</evidence>
<dbReference type="InParanoid" id="A8PVN5"/>
<dbReference type="PRINTS" id="PR00095">
    <property type="entry name" value="ANTSNTHASEI"/>
</dbReference>
<dbReference type="Proteomes" id="UP000008837">
    <property type="component" value="Unassembled WGS sequence"/>
</dbReference>
<sequence>MAPYSTLWDWMEVAQRTLQAQLWQISQNVNTQFRTGFVGYWGYELKDESLNLAPMSAERYEPYMNTPMDRTKLPAAQWAFCNHALCLDHKTNTWTAYALVDEGGTTTGPLASLEALGAHFGMTQGDADNWFVKAQKALDAVSSESESILLPTLSLHAVDEASTYMARIERARELIAVGESYELCLTTQFEGTLPSLHDYGSYFALYCALRRKNPAPFSAYMELISLDGTPQAVLSTSPERFLTVTDTGEVEMRPIKGTKVRPGWGPGEQDWLEQAKQDAAMHAHVRAEDERRKQALHMDPKERAENLMIADLIRADLQSVCHSSSVNVPRLIALETYETVHQLVTSVVGKLRPRIGCVEAAKRCFPPGSMTGAPKRRSVELLETLERSKGAPEGTTRRRGVYSGALGFMGVDGASNLSVVIRTVTVQNNSVLVGAGGAITFLSTPEGEWDEVMTKLGSVASLAS</sequence>
<evidence type="ECO:0000313" key="3">
    <source>
        <dbReference type="EMBL" id="EDP44434.1"/>
    </source>
</evidence>
<dbReference type="InterPro" id="IPR015890">
    <property type="entry name" value="Chorismate_C"/>
</dbReference>
<dbReference type="PANTHER" id="PTHR11236">
    <property type="entry name" value="AMINOBENZOATE/ANTHRANILATE SYNTHASE"/>
    <property type="match status" value="1"/>
</dbReference>
<organism evidence="3 4">
    <name type="scientific">Malassezia globosa (strain ATCC MYA-4612 / CBS 7966)</name>
    <name type="common">Dandruff-associated fungus</name>
    <dbReference type="NCBI Taxonomy" id="425265"/>
    <lineage>
        <taxon>Eukaryota</taxon>
        <taxon>Fungi</taxon>
        <taxon>Dikarya</taxon>
        <taxon>Basidiomycota</taxon>
        <taxon>Ustilaginomycotina</taxon>
        <taxon>Malasseziomycetes</taxon>
        <taxon>Malasseziales</taxon>
        <taxon>Malasseziaceae</taxon>
        <taxon>Malassezia</taxon>
    </lineage>
</organism>
<dbReference type="Gene3D" id="3.60.120.10">
    <property type="entry name" value="Anthranilate synthase"/>
    <property type="match status" value="1"/>
</dbReference>
<dbReference type="STRING" id="425265.A8PVN5"/>
<dbReference type="GO" id="GO:0046820">
    <property type="term" value="F:4-amino-4-deoxychorismate synthase activity"/>
    <property type="evidence" value="ECO:0007669"/>
    <property type="project" value="TreeGrafter"/>
</dbReference>
<dbReference type="InterPro" id="IPR005801">
    <property type="entry name" value="ADC_synthase"/>
</dbReference>
<dbReference type="Pfam" id="PF04715">
    <property type="entry name" value="Anth_synt_I_N"/>
    <property type="match status" value="1"/>
</dbReference>
<dbReference type="PANTHER" id="PTHR11236:SF18">
    <property type="entry name" value="AMINODEOXYCHORISMATE SYNTHASE"/>
    <property type="match status" value="1"/>
</dbReference>
<feature type="domain" description="Anthranilate synthase component I N-terminal" evidence="2">
    <location>
        <begin position="16"/>
        <end position="95"/>
    </location>
</feature>
<feature type="domain" description="Chorismate-utilising enzyme C-terminal" evidence="1">
    <location>
        <begin position="162"/>
        <end position="455"/>
    </location>
</feature>
<dbReference type="InterPro" id="IPR006805">
    <property type="entry name" value="Anth_synth_I_N"/>
</dbReference>
<evidence type="ECO:0000313" key="4">
    <source>
        <dbReference type="Proteomes" id="UP000008837"/>
    </source>
</evidence>
<dbReference type="SUPFAM" id="SSF56322">
    <property type="entry name" value="ADC synthase"/>
    <property type="match status" value="1"/>
</dbReference>
<accession>A8PVN5</accession>
<dbReference type="GO" id="GO:0008153">
    <property type="term" value="P:4-aminobenzoate biosynthetic process"/>
    <property type="evidence" value="ECO:0007669"/>
    <property type="project" value="TreeGrafter"/>
</dbReference>
<keyword evidence="4" id="KW-1185">Reference proteome</keyword>
<evidence type="ECO:0000259" key="1">
    <source>
        <dbReference type="Pfam" id="PF00425"/>
    </source>
</evidence>